<sequence length="316" mass="36335">MISLTNRLLADEIQWMQRSAPILGNQASPYCLDTPLPPKARVLSIKDCNLNKLNRMMAAKRDHLLGIHYETLWQYLFSLFPDLSVLFCNLQVQDEKKTQGEFDLIYRSLKTGQVFHRELAIKFYLGIPVMEPTNKISTQTPSTPWSQWVGPGLNDRLDKKAYHLIQHQIALSKTPAAQHILNQNNIAEVTPEILFQGYLFYPAAGDCPPPCYASPDHQKGYWVMLSDLQPWLSALTRTFQFFCLPRPLWIARYSTNSHGDGLSMKTLYHQVQHQFLACPHPILVSACTKNRHYSLESFRFFIVPDEWPKAAQEACK</sequence>
<dbReference type="AlphaFoldDB" id="A0A2H9T571"/>
<dbReference type="Pfam" id="PF08907">
    <property type="entry name" value="DUF1853"/>
    <property type="match status" value="1"/>
</dbReference>
<comment type="caution">
    <text evidence="1">The sequence shown here is derived from an EMBL/GenBank/DDBJ whole genome shotgun (WGS) entry which is preliminary data.</text>
</comment>
<reference evidence="1" key="1">
    <citation type="journal article" date="2017" name="Appl. Environ. Microbiol.">
        <title>Molecular characterization of an Endozoicomonas-like organism causing infection in king scallop Pecten maximus L.</title>
        <authorList>
            <person name="Cano I."/>
            <person name="van Aerle R."/>
            <person name="Ross S."/>
            <person name="Verner-Jeffreys D.W."/>
            <person name="Paley R.K."/>
            <person name="Rimmer G."/>
            <person name="Ryder D."/>
            <person name="Hooper P."/>
            <person name="Stone D."/>
            <person name="Feist S.W."/>
        </authorList>
    </citation>
    <scope>NUCLEOTIDE SEQUENCE</scope>
</reference>
<gene>
    <name evidence="1" type="ORF">CI610_02698</name>
</gene>
<dbReference type="InterPro" id="IPR015003">
    <property type="entry name" value="DUF1853"/>
</dbReference>
<evidence type="ECO:0008006" key="2">
    <source>
        <dbReference type="Google" id="ProtNLM"/>
    </source>
</evidence>
<protein>
    <recommendedName>
        <fullName evidence="2">DUF1853 domain-containing protein</fullName>
    </recommendedName>
</protein>
<accession>A0A2H9T571</accession>
<dbReference type="EMBL" id="NSIT01000194">
    <property type="protein sequence ID" value="PJE78371.1"/>
    <property type="molecule type" value="Genomic_DNA"/>
</dbReference>
<name>A0A2H9T571_9ZZZZ</name>
<proteinExistence type="predicted"/>
<organism evidence="1">
    <name type="scientific">invertebrate metagenome</name>
    <dbReference type="NCBI Taxonomy" id="1711999"/>
    <lineage>
        <taxon>unclassified sequences</taxon>
        <taxon>metagenomes</taxon>
        <taxon>organismal metagenomes</taxon>
    </lineage>
</organism>
<evidence type="ECO:0000313" key="1">
    <source>
        <dbReference type="EMBL" id="PJE78371.1"/>
    </source>
</evidence>